<organism evidence="2 3">
    <name type="scientific">Paraburkholderia phenazinium</name>
    <dbReference type="NCBI Taxonomy" id="60549"/>
    <lineage>
        <taxon>Bacteria</taxon>
        <taxon>Pseudomonadati</taxon>
        <taxon>Pseudomonadota</taxon>
        <taxon>Betaproteobacteria</taxon>
        <taxon>Burkholderiales</taxon>
        <taxon>Burkholderiaceae</taxon>
        <taxon>Paraburkholderia</taxon>
    </lineage>
</organism>
<accession>A0A1G7P4U8</accession>
<proteinExistence type="predicted"/>
<evidence type="ECO:0000313" key="2">
    <source>
        <dbReference type="EMBL" id="SDF81325.1"/>
    </source>
</evidence>
<dbReference type="AlphaFoldDB" id="A0A1G7P4U8"/>
<name>A0A1G7P4U8_9BURK</name>
<dbReference type="InterPro" id="IPR018715">
    <property type="entry name" value="DUF2239"/>
</dbReference>
<reference evidence="2 3" key="1">
    <citation type="submission" date="2016-10" db="EMBL/GenBank/DDBJ databases">
        <authorList>
            <person name="de Groot N.N."/>
        </authorList>
    </citation>
    <scope>NUCLEOTIDE SEQUENCE [LARGE SCALE GENOMIC DNA]</scope>
    <source>
        <strain evidence="2 3">LMG 2247</strain>
    </source>
</reference>
<evidence type="ECO:0000256" key="1">
    <source>
        <dbReference type="SAM" id="MobiDB-lite"/>
    </source>
</evidence>
<dbReference type="Pfam" id="PF09998">
    <property type="entry name" value="DUF2239"/>
    <property type="match status" value="1"/>
</dbReference>
<dbReference type="RefSeq" id="WP_090680563.1">
    <property type="nucleotide sequence ID" value="NZ_CADERL010000001.1"/>
</dbReference>
<feature type="region of interest" description="Disordered" evidence="1">
    <location>
        <begin position="69"/>
        <end position="96"/>
    </location>
</feature>
<dbReference type="Proteomes" id="UP000199706">
    <property type="component" value="Unassembled WGS sequence"/>
</dbReference>
<sequence>MTLQPTTCTAFEGLRRIASGARAEVALAVKQVIERGEQAPVLVFDDLTSQPVEFDLRGSDADVLARLAGEPSGSTASAEEAAESADQDAPRGRGRPRLGVVAREVTLLPRHWDWLNSQSGGASVVLRKLVEAARLAGDDKDRMRLAQEATYRFMTALAGNLPDYEEATRALFAADRARFQASMAQWPVDVREYAERLAAGAFGEG</sequence>
<dbReference type="OrthoDB" id="282960at2"/>
<evidence type="ECO:0000313" key="3">
    <source>
        <dbReference type="Proteomes" id="UP000199706"/>
    </source>
</evidence>
<gene>
    <name evidence="2" type="ORF">SAMN05216466_101155</name>
</gene>
<dbReference type="EMBL" id="FNCJ01000001">
    <property type="protein sequence ID" value="SDF81325.1"/>
    <property type="molecule type" value="Genomic_DNA"/>
</dbReference>
<protein>
    <recommendedName>
        <fullName evidence="4">DUF2239 family protein</fullName>
    </recommendedName>
</protein>
<evidence type="ECO:0008006" key="4">
    <source>
        <dbReference type="Google" id="ProtNLM"/>
    </source>
</evidence>
<feature type="compositionally biased region" description="Low complexity" evidence="1">
    <location>
        <begin position="69"/>
        <end position="79"/>
    </location>
</feature>